<proteinExistence type="inferred from homology"/>
<dbReference type="STRING" id="914234.M2QZH0"/>
<dbReference type="InterPro" id="IPR021765">
    <property type="entry name" value="UstYa-like"/>
</dbReference>
<keyword evidence="2" id="KW-0560">Oxidoreductase</keyword>
<dbReference type="GO" id="GO:0016491">
    <property type="term" value="F:oxidoreductase activity"/>
    <property type="evidence" value="ECO:0007669"/>
    <property type="project" value="UniProtKB-KW"/>
</dbReference>
<feature type="transmembrane region" description="Helical" evidence="4">
    <location>
        <begin position="12"/>
        <end position="33"/>
    </location>
</feature>
<dbReference type="AlphaFoldDB" id="M2QZH0"/>
<dbReference type="OrthoDB" id="3687641at2759"/>
<evidence type="ECO:0000256" key="4">
    <source>
        <dbReference type="SAM" id="Phobius"/>
    </source>
</evidence>
<dbReference type="PANTHER" id="PTHR33365:SF11">
    <property type="entry name" value="TAT PATHWAY SIGNAL SEQUENCE"/>
    <property type="match status" value="1"/>
</dbReference>
<evidence type="ECO:0000256" key="1">
    <source>
        <dbReference type="ARBA" id="ARBA00004685"/>
    </source>
</evidence>
<keyword evidence="4" id="KW-0812">Transmembrane</keyword>
<reference evidence="5 6" key="1">
    <citation type="journal article" date="2012" name="Proc. Natl. Acad. Sci. U.S.A.">
        <title>Comparative genomics of Ceriporiopsis subvermispora and Phanerochaete chrysosporium provide insight into selective ligninolysis.</title>
        <authorList>
            <person name="Fernandez-Fueyo E."/>
            <person name="Ruiz-Duenas F.J."/>
            <person name="Ferreira P."/>
            <person name="Floudas D."/>
            <person name="Hibbett D.S."/>
            <person name="Canessa P."/>
            <person name="Larrondo L.F."/>
            <person name="James T.Y."/>
            <person name="Seelenfreund D."/>
            <person name="Lobos S."/>
            <person name="Polanco R."/>
            <person name="Tello M."/>
            <person name="Honda Y."/>
            <person name="Watanabe T."/>
            <person name="Watanabe T."/>
            <person name="Ryu J.S."/>
            <person name="Kubicek C.P."/>
            <person name="Schmoll M."/>
            <person name="Gaskell J."/>
            <person name="Hammel K.E."/>
            <person name="St John F.J."/>
            <person name="Vanden Wymelenberg A."/>
            <person name="Sabat G."/>
            <person name="Splinter BonDurant S."/>
            <person name="Syed K."/>
            <person name="Yadav J.S."/>
            <person name="Doddapaneni H."/>
            <person name="Subramanian V."/>
            <person name="Lavin J.L."/>
            <person name="Oguiza J.A."/>
            <person name="Perez G."/>
            <person name="Pisabarro A.G."/>
            <person name="Ramirez L."/>
            <person name="Santoyo F."/>
            <person name="Master E."/>
            <person name="Coutinho P.M."/>
            <person name="Henrissat B."/>
            <person name="Lombard V."/>
            <person name="Magnuson J.K."/>
            <person name="Kuees U."/>
            <person name="Hori C."/>
            <person name="Igarashi K."/>
            <person name="Samejima M."/>
            <person name="Held B.W."/>
            <person name="Barry K.W."/>
            <person name="LaButti K.M."/>
            <person name="Lapidus A."/>
            <person name="Lindquist E.A."/>
            <person name="Lucas S.M."/>
            <person name="Riley R."/>
            <person name="Salamov A.A."/>
            <person name="Hoffmeister D."/>
            <person name="Schwenk D."/>
            <person name="Hadar Y."/>
            <person name="Yarden O."/>
            <person name="de Vries R.P."/>
            <person name="Wiebenga A."/>
            <person name="Stenlid J."/>
            <person name="Eastwood D."/>
            <person name="Grigoriev I.V."/>
            <person name="Berka R.M."/>
            <person name="Blanchette R.A."/>
            <person name="Kersten P."/>
            <person name="Martinez A.T."/>
            <person name="Vicuna R."/>
            <person name="Cullen D."/>
        </authorList>
    </citation>
    <scope>NUCLEOTIDE SEQUENCE [LARGE SCALE GENOMIC DNA]</scope>
    <source>
        <strain evidence="5 6">B</strain>
    </source>
</reference>
<keyword evidence="4" id="KW-0472">Membrane</keyword>
<name>M2QZH0_CERS8</name>
<organism evidence="5 6">
    <name type="scientific">Ceriporiopsis subvermispora (strain B)</name>
    <name type="common">White-rot fungus</name>
    <name type="synonym">Gelatoporia subvermispora</name>
    <dbReference type="NCBI Taxonomy" id="914234"/>
    <lineage>
        <taxon>Eukaryota</taxon>
        <taxon>Fungi</taxon>
        <taxon>Dikarya</taxon>
        <taxon>Basidiomycota</taxon>
        <taxon>Agaricomycotina</taxon>
        <taxon>Agaricomycetes</taxon>
        <taxon>Polyporales</taxon>
        <taxon>Gelatoporiaceae</taxon>
        <taxon>Gelatoporia</taxon>
    </lineage>
</organism>
<comment type="pathway">
    <text evidence="1">Mycotoxin biosynthesis.</text>
</comment>
<evidence type="ECO:0000256" key="2">
    <source>
        <dbReference type="ARBA" id="ARBA00023002"/>
    </source>
</evidence>
<dbReference type="Pfam" id="PF11807">
    <property type="entry name" value="UstYa"/>
    <property type="match status" value="1"/>
</dbReference>
<evidence type="ECO:0000256" key="3">
    <source>
        <dbReference type="ARBA" id="ARBA00035112"/>
    </source>
</evidence>
<gene>
    <name evidence="5" type="ORF">CERSUDRAFT_119268</name>
</gene>
<dbReference type="HOGENOM" id="CLU_042941_8_1_1"/>
<dbReference type="EMBL" id="KB445814">
    <property type="protein sequence ID" value="EMD31936.1"/>
    <property type="molecule type" value="Genomic_DNA"/>
</dbReference>
<accession>M2QZH0</accession>
<evidence type="ECO:0000313" key="6">
    <source>
        <dbReference type="Proteomes" id="UP000016930"/>
    </source>
</evidence>
<dbReference type="PANTHER" id="PTHR33365">
    <property type="entry name" value="YALI0B05434P"/>
    <property type="match status" value="1"/>
</dbReference>
<keyword evidence="4" id="KW-1133">Transmembrane helix</keyword>
<sequence length="188" mass="21444">MWSRIGASKTIVLLVGLMIGIDVVVKIIGSIVIGRLSKGRTYSYVGNDFPEAWPIDRPPVVMWFEEPIHFDLDSPNGELEWASLVPGPNVIHLGSHQTAFSISMIHQLRCLDIVREALVHGLHNGTSRREELTRHCMNYLRQNVLCRGDTFLEPFHYFTENDADITYDTYQCTDWGAVYKAVEAHQRM</sequence>
<protein>
    <submittedName>
        <fullName evidence="5">Uncharacterized protein</fullName>
    </submittedName>
</protein>
<dbReference type="Proteomes" id="UP000016930">
    <property type="component" value="Unassembled WGS sequence"/>
</dbReference>
<evidence type="ECO:0000313" key="5">
    <source>
        <dbReference type="EMBL" id="EMD31936.1"/>
    </source>
</evidence>
<comment type="similarity">
    <text evidence="3">Belongs to the ustYa family.</text>
</comment>
<dbReference type="GO" id="GO:0043386">
    <property type="term" value="P:mycotoxin biosynthetic process"/>
    <property type="evidence" value="ECO:0007669"/>
    <property type="project" value="InterPro"/>
</dbReference>
<keyword evidence="6" id="KW-1185">Reference proteome</keyword>